<evidence type="ECO:0000256" key="1">
    <source>
        <dbReference type="SAM" id="MobiDB-lite"/>
    </source>
</evidence>
<name>A0A811L182_9BILA</name>
<feature type="region of interest" description="Disordered" evidence="1">
    <location>
        <begin position="446"/>
        <end position="466"/>
    </location>
</feature>
<dbReference type="Proteomes" id="UP000614601">
    <property type="component" value="Unassembled WGS sequence"/>
</dbReference>
<dbReference type="EMBL" id="CAJFDH010000004">
    <property type="protein sequence ID" value="CAD5220957.1"/>
    <property type="molecule type" value="Genomic_DNA"/>
</dbReference>
<keyword evidence="4" id="KW-1185">Reference proteome</keyword>
<dbReference type="InterPro" id="IPR019423">
    <property type="entry name" value="7TM_GPCR_serpentine_rcpt_Srj"/>
</dbReference>
<proteinExistence type="predicted"/>
<feature type="transmembrane region" description="Helical" evidence="2">
    <location>
        <begin position="188"/>
        <end position="213"/>
    </location>
</feature>
<comment type="caution">
    <text evidence="3">The sequence shown here is derived from an EMBL/GenBank/DDBJ whole genome shotgun (WGS) entry which is preliminary data.</text>
</comment>
<keyword evidence="2" id="KW-0472">Membrane</keyword>
<feature type="transmembrane region" description="Helical" evidence="2">
    <location>
        <begin position="322"/>
        <end position="344"/>
    </location>
</feature>
<dbReference type="PANTHER" id="PTHR45907:SF16">
    <property type="entry name" value="SERPENTINE RECEPTOR, CLASS J"/>
    <property type="match status" value="1"/>
</dbReference>
<dbReference type="AlphaFoldDB" id="A0A811L182"/>
<protein>
    <recommendedName>
        <fullName evidence="5">G_PROTEIN_RECEP_F1_2 domain-containing protein</fullName>
    </recommendedName>
</protein>
<feature type="transmembrane region" description="Helical" evidence="2">
    <location>
        <begin position="409"/>
        <end position="429"/>
    </location>
</feature>
<dbReference type="InterPro" id="IPR019428">
    <property type="entry name" value="7TM_GPCR_serpentine_rcpt_Str"/>
</dbReference>
<gene>
    <name evidence="3" type="ORF">BOKJ2_LOCUS9204</name>
</gene>
<organism evidence="3 4">
    <name type="scientific">Bursaphelenchus okinawaensis</name>
    <dbReference type="NCBI Taxonomy" id="465554"/>
    <lineage>
        <taxon>Eukaryota</taxon>
        <taxon>Metazoa</taxon>
        <taxon>Ecdysozoa</taxon>
        <taxon>Nematoda</taxon>
        <taxon>Chromadorea</taxon>
        <taxon>Rhabditida</taxon>
        <taxon>Tylenchina</taxon>
        <taxon>Tylenchomorpha</taxon>
        <taxon>Aphelenchoidea</taxon>
        <taxon>Aphelenchoididae</taxon>
        <taxon>Bursaphelenchus</taxon>
    </lineage>
</organism>
<evidence type="ECO:0000256" key="2">
    <source>
        <dbReference type="SAM" id="Phobius"/>
    </source>
</evidence>
<evidence type="ECO:0008006" key="5">
    <source>
        <dbReference type="Google" id="ProtNLM"/>
    </source>
</evidence>
<dbReference type="SUPFAM" id="SSF81321">
    <property type="entry name" value="Family A G protein-coupled receptor-like"/>
    <property type="match status" value="1"/>
</dbReference>
<dbReference type="Proteomes" id="UP000783686">
    <property type="component" value="Unassembled WGS sequence"/>
</dbReference>
<feature type="compositionally biased region" description="Basic and acidic residues" evidence="1">
    <location>
        <begin position="449"/>
        <end position="466"/>
    </location>
</feature>
<keyword evidence="2" id="KW-0812">Transmembrane</keyword>
<sequence>MNKTEIVVRRQFLNGPPSTTPFNLLRLLYDILNVNVEYKEATQSYTSRLSIVATNNRDFQSTTTDSNADRATQLCAAAILHDLAVVGHFGYGGRLIHYWVSQRLLTVEQYNRMDFDELAIGNTTRHNIYSRANDTLIFHTIHLTCEVGFSTAAILCSLFIIYLAVYRTKNKAVQVYSHMLIMNASVDLSYSICNLIAMPIFFIYDGYFILAAGNPILKSYPWSANIVTSCQGFLIYVSVVIIPIQFIYRYSVIRNKPYTSGELLKIFIIGGLYPFGHGILCFYTFTEPTPLFDKTFELDPVISSLDYIPPYRVGDCVNSKLMALHIANCMAMTIASYVIIMVVYRMTKTEFIKMESQMSDQTKRVQKQMEQVIFIQAIFPILVLFIPGTVLPIAALWKINYRFTGEFVAIMHTTPVFNSFSVILCVPSYRRIFTGMFYKNRNMVSSSKQGDKKTHTTHDSDLFEFA</sequence>
<evidence type="ECO:0000313" key="4">
    <source>
        <dbReference type="Proteomes" id="UP000614601"/>
    </source>
</evidence>
<feature type="transmembrane region" description="Helical" evidence="2">
    <location>
        <begin position="263"/>
        <end position="285"/>
    </location>
</feature>
<dbReference type="Pfam" id="PF10326">
    <property type="entry name" value="7TM_GPCR_Str"/>
    <property type="match status" value="1"/>
</dbReference>
<dbReference type="PANTHER" id="PTHR45907">
    <property type="entry name" value="SERPENTINE RECEPTOR, CLASS J"/>
    <property type="match status" value="1"/>
</dbReference>
<evidence type="ECO:0000313" key="3">
    <source>
        <dbReference type="EMBL" id="CAD5220957.1"/>
    </source>
</evidence>
<feature type="transmembrane region" description="Helical" evidence="2">
    <location>
        <begin position="147"/>
        <end position="167"/>
    </location>
</feature>
<dbReference type="OrthoDB" id="10357660at2759"/>
<dbReference type="EMBL" id="CAJFCW020000004">
    <property type="protein sequence ID" value="CAG9114362.1"/>
    <property type="molecule type" value="Genomic_DNA"/>
</dbReference>
<feature type="transmembrane region" description="Helical" evidence="2">
    <location>
        <begin position="372"/>
        <end position="397"/>
    </location>
</feature>
<reference evidence="3" key="1">
    <citation type="submission" date="2020-09" db="EMBL/GenBank/DDBJ databases">
        <authorList>
            <person name="Kikuchi T."/>
        </authorList>
    </citation>
    <scope>NUCLEOTIDE SEQUENCE</scope>
    <source>
        <strain evidence="3">SH1</strain>
    </source>
</reference>
<keyword evidence="2" id="KW-1133">Transmembrane helix</keyword>
<accession>A0A811L182</accession>